<reference evidence="15" key="2">
    <citation type="journal article" date="2020" name="PLoS Negl. Trop. Dis.">
        <title>High-quality nuclear genome for Sarcoptes scabiei-A critical resource for a neglected parasite.</title>
        <authorList>
            <person name="Korhonen P.K."/>
            <person name="Gasser R.B."/>
            <person name="Ma G."/>
            <person name="Wang T."/>
            <person name="Stroehlein A.J."/>
            <person name="Young N.D."/>
            <person name="Ang C.S."/>
            <person name="Fernando D.D."/>
            <person name="Lu H.C."/>
            <person name="Taylor S."/>
            <person name="Reynolds S.L."/>
            <person name="Mofiz E."/>
            <person name="Najaraj S.H."/>
            <person name="Gowda H."/>
            <person name="Madugundu A."/>
            <person name="Renuse S."/>
            <person name="Holt D."/>
            <person name="Pandey A."/>
            <person name="Papenfuss A.T."/>
            <person name="Fischer K."/>
        </authorList>
    </citation>
    <scope>NUCLEOTIDE SEQUENCE [LARGE SCALE GENOMIC DNA]</scope>
</reference>
<dbReference type="Gene3D" id="1.10.510.10">
    <property type="entry name" value="Transferase(Phosphotransferase) domain 1"/>
    <property type="match status" value="1"/>
</dbReference>
<dbReference type="Proteomes" id="UP000070412">
    <property type="component" value="Unassembled WGS sequence"/>
</dbReference>
<dbReference type="GO" id="GO:0005737">
    <property type="term" value="C:cytoplasm"/>
    <property type="evidence" value="ECO:0007669"/>
    <property type="project" value="TreeGrafter"/>
</dbReference>
<dbReference type="SUPFAM" id="SSF56112">
    <property type="entry name" value="Protein kinase-like (PK-like)"/>
    <property type="match status" value="1"/>
</dbReference>
<dbReference type="PROSITE" id="PS00108">
    <property type="entry name" value="PROTEIN_KINASE_ST"/>
    <property type="match status" value="1"/>
</dbReference>
<keyword evidence="10" id="KW-0744">Spermatogenesis</keyword>
<dbReference type="VEuPathDB" id="VectorBase:SSCA000842"/>
<dbReference type="FunFam" id="1.10.510.10:FF:000658">
    <property type="entry name" value="Protein CBG12184"/>
    <property type="match status" value="1"/>
</dbReference>
<dbReference type="EMBL" id="WVUK01000005">
    <property type="protein sequence ID" value="KAF7496537.1"/>
    <property type="molecule type" value="Genomic_DNA"/>
</dbReference>
<comment type="cofactor">
    <cofactor evidence="1">
        <name>Mg(2+)</name>
        <dbReference type="ChEBI" id="CHEBI:18420"/>
    </cofactor>
</comment>
<sequence>MQVKCNLPANEIELLKKRGFKIGHPLNSGSFALVCKATYQEQPIAVKVIDLEQTSNDYRLKFLPREIYTIKKLKHKYLIEMFDILVIGNKVLIFMELAEGGDLLDLLNERKNLSEDQARFYYLQFGDALKYMHSLGFAHRDIKCENILLNKTKTVAKLTDFGFSRTCFEKISGRRMYSETHCGSVAYVAPEILQSHRYNPLISDVWSIGVVLYVLVNNRLPFVEKDSRKMVKKQLDCVYRINQSLSSQLNDLIGLHLNPNPSNRINMDEVFHHQWFDSLRQESV</sequence>
<dbReference type="PANTHER" id="PTHR24346">
    <property type="entry name" value="MAP/MICROTUBULE AFFINITY-REGULATING KINASE"/>
    <property type="match status" value="1"/>
</dbReference>
<dbReference type="PANTHER" id="PTHR24346:SF102">
    <property type="entry name" value="TESTIS-SPECIFIC SERINE_THREONINE-PROTEIN KINASE 1"/>
    <property type="match status" value="1"/>
</dbReference>
<reference evidence="12" key="3">
    <citation type="submission" date="2020-01" db="EMBL/GenBank/DDBJ databases">
        <authorList>
            <person name="Korhonen P.K.K."/>
            <person name="Guangxu M.G."/>
            <person name="Wang T.W."/>
            <person name="Stroehlein A.J.S."/>
            <person name="Young N.D."/>
            <person name="Ang C.-S.A."/>
            <person name="Fernando D.W.F."/>
            <person name="Lu H.L."/>
            <person name="Taylor S.T."/>
            <person name="Ehtesham M.E.M."/>
            <person name="Najaraj S.H.N."/>
            <person name="Harsha G.H.G."/>
            <person name="Madugundu A.M."/>
            <person name="Renuse S.R."/>
            <person name="Holt D.H."/>
            <person name="Pandey A.P."/>
            <person name="Papenfuss A.P."/>
            <person name="Gasser R.B.G."/>
            <person name="Fischer K.F."/>
        </authorList>
    </citation>
    <scope>NUCLEOTIDE SEQUENCE</scope>
    <source>
        <strain evidence="12">SSS_KF_BRIS2020</strain>
    </source>
</reference>
<evidence type="ECO:0000256" key="7">
    <source>
        <dbReference type="ARBA" id="ARBA00022840"/>
    </source>
</evidence>
<dbReference type="InterPro" id="IPR008271">
    <property type="entry name" value="Ser/Thr_kinase_AS"/>
</dbReference>
<evidence type="ECO:0000313" key="14">
    <source>
        <dbReference type="EnsemblMetazoa" id="KAF7496537.1"/>
    </source>
</evidence>
<keyword evidence="6" id="KW-0221">Differentiation</keyword>
<dbReference type="OrthoDB" id="504170at2759"/>
<evidence type="ECO:0000313" key="16">
    <source>
        <dbReference type="Proteomes" id="UP000616769"/>
    </source>
</evidence>
<dbReference type="GO" id="GO:0007283">
    <property type="term" value="P:spermatogenesis"/>
    <property type="evidence" value="ECO:0007669"/>
    <property type="project" value="UniProtKB-KW"/>
</dbReference>
<dbReference type="Proteomes" id="UP000616769">
    <property type="component" value="Unassembled WGS sequence"/>
</dbReference>
<evidence type="ECO:0000256" key="2">
    <source>
        <dbReference type="ARBA" id="ARBA00022473"/>
    </source>
</evidence>
<keyword evidence="3" id="KW-0597">Phosphoprotein</keyword>
<keyword evidence="4" id="KW-0479">Metal-binding</keyword>
<dbReference type="GO" id="GO:0000287">
    <property type="term" value="F:magnesium ion binding"/>
    <property type="evidence" value="ECO:0007669"/>
    <property type="project" value="UniProtKB-ARBA"/>
</dbReference>
<dbReference type="InterPro" id="IPR011009">
    <property type="entry name" value="Kinase-like_dom_sf"/>
</dbReference>
<keyword evidence="13" id="KW-0418">Kinase</keyword>
<dbReference type="GO" id="GO:0050321">
    <property type="term" value="F:tau-protein kinase activity"/>
    <property type="evidence" value="ECO:0007669"/>
    <property type="project" value="TreeGrafter"/>
</dbReference>
<dbReference type="GO" id="GO:0030154">
    <property type="term" value="P:cell differentiation"/>
    <property type="evidence" value="ECO:0007669"/>
    <property type="project" value="UniProtKB-KW"/>
</dbReference>
<dbReference type="SMART" id="SM00220">
    <property type="entry name" value="S_TKc"/>
    <property type="match status" value="1"/>
</dbReference>
<keyword evidence="15" id="KW-1185">Reference proteome</keyword>
<evidence type="ECO:0000256" key="6">
    <source>
        <dbReference type="ARBA" id="ARBA00022782"/>
    </source>
</evidence>
<evidence type="ECO:0000256" key="10">
    <source>
        <dbReference type="ARBA" id="ARBA00022871"/>
    </source>
</evidence>
<dbReference type="GO" id="GO:0005524">
    <property type="term" value="F:ATP binding"/>
    <property type="evidence" value="ECO:0007669"/>
    <property type="project" value="UniProtKB-KW"/>
</dbReference>
<dbReference type="Pfam" id="PF00069">
    <property type="entry name" value="Pkinase"/>
    <property type="match status" value="1"/>
</dbReference>
<keyword evidence="8" id="KW-0460">Magnesium</keyword>
<dbReference type="OMA" id="HAECKLD"/>
<evidence type="ECO:0000256" key="9">
    <source>
        <dbReference type="ARBA" id="ARBA00022843"/>
    </source>
</evidence>
<evidence type="ECO:0000313" key="13">
    <source>
        <dbReference type="EMBL" id="KPM02448.1"/>
    </source>
</evidence>
<dbReference type="PROSITE" id="PS50011">
    <property type="entry name" value="PROTEIN_KINASE_DOM"/>
    <property type="match status" value="1"/>
</dbReference>
<dbReference type="AlphaFoldDB" id="A0A131ZUI3"/>
<keyword evidence="7" id="KW-0067">ATP-binding</keyword>
<keyword evidence="5" id="KW-0547">Nucleotide-binding</keyword>
<evidence type="ECO:0000256" key="8">
    <source>
        <dbReference type="ARBA" id="ARBA00022842"/>
    </source>
</evidence>
<protein>
    <submittedName>
        <fullName evidence="12 13">Testis-specific serine/threonine-protein kinase 1</fullName>
    </submittedName>
</protein>
<accession>A0A131ZUI3</accession>
<dbReference type="PIRSF" id="PIRSF000654">
    <property type="entry name" value="Integrin-linked_kinase"/>
    <property type="match status" value="1"/>
</dbReference>
<gene>
    <name evidence="13" type="ORF">QR98_0008620</name>
    <name evidence="12" type="ORF">SSS_6650</name>
</gene>
<evidence type="ECO:0000256" key="3">
    <source>
        <dbReference type="ARBA" id="ARBA00022553"/>
    </source>
</evidence>
<evidence type="ECO:0000313" key="12">
    <source>
        <dbReference type="EMBL" id="KAF7496537.1"/>
    </source>
</evidence>
<feature type="domain" description="Protein kinase" evidence="11">
    <location>
        <begin position="20"/>
        <end position="276"/>
    </location>
</feature>
<dbReference type="GO" id="GO:0000226">
    <property type="term" value="P:microtubule cytoskeleton organization"/>
    <property type="evidence" value="ECO:0007669"/>
    <property type="project" value="TreeGrafter"/>
</dbReference>
<reference evidence="14" key="4">
    <citation type="submission" date="2022-06" db="UniProtKB">
        <authorList>
            <consortium name="EnsemblMetazoa"/>
        </authorList>
    </citation>
    <scope>IDENTIFICATION</scope>
</reference>
<evidence type="ECO:0000256" key="1">
    <source>
        <dbReference type="ARBA" id="ARBA00001946"/>
    </source>
</evidence>
<evidence type="ECO:0000259" key="11">
    <source>
        <dbReference type="PROSITE" id="PS50011"/>
    </source>
</evidence>
<name>A0A131ZUI3_SARSC</name>
<proteinExistence type="predicted"/>
<reference evidence="13 16" key="1">
    <citation type="journal article" date="2015" name="Parasit. Vectors">
        <title>Draft genome of the scabies mite.</title>
        <authorList>
            <person name="Rider S.D.Jr."/>
            <person name="Morgan M.S."/>
            <person name="Arlian L.G."/>
        </authorList>
    </citation>
    <scope>NUCLEOTIDE SEQUENCE [LARGE SCALE GENOMIC DNA]</scope>
    <source>
        <strain evidence="13">Arlian Lab</strain>
    </source>
</reference>
<dbReference type="EMBL" id="JXLN01001917">
    <property type="protein sequence ID" value="KPM02448.1"/>
    <property type="molecule type" value="Genomic_DNA"/>
</dbReference>
<keyword evidence="2" id="KW-0217">Developmental protein</keyword>
<dbReference type="EnsemblMetazoa" id="SSS_6650s_mrna">
    <property type="protein sequence ID" value="KAF7496537.1"/>
    <property type="gene ID" value="SSS_6650"/>
</dbReference>
<evidence type="ECO:0000256" key="5">
    <source>
        <dbReference type="ARBA" id="ARBA00022741"/>
    </source>
</evidence>
<keyword evidence="13" id="KW-0808">Transferase</keyword>
<keyword evidence="9" id="KW-0832">Ubl conjugation</keyword>
<evidence type="ECO:0000256" key="4">
    <source>
        <dbReference type="ARBA" id="ARBA00022723"/>
    </source>
</evidence>
<dbReference type="GO" id="GO:0035556">
    <property type="term" value="P:intracellular signal transduction"/>
    <property type="evidence" value="ECO:0007669"/>
    <property type="project" value="TreeGrafter"/>
</dbReference>
<evidence type="ECO:0000313" key="15">
    <source>
        <dbReference type="Proteomes" id="UP000070412"/>
    </source>
</evidence>
<dbReference type="InterPro" id="IPR000719">
    <property type="entry name" value="Prot_kinase_dom"/>
</dbReference>
<organism evidence="13 16">
    <name type="scientific">Sarcoptes scabiei</name>
    <name type="common">Itch mite</name>
    <name type="synonym">Acarus scabiei</name>
    <dbReference type="NCBI Taxonomy" id="52283"/>
    <lineage>
        <taxon>Eukaryota</taxon>
        <taxon>Metazoa</taxon>
        <taxon>Ecdysozoa</taxon>
        <taxon>Arthropoda</taxon>
        <taxon>Chelicerata</taxon>
        <taxon>Arachnida</taxon>
        <taxon>Acari</taxon>
        <taxon>Acariformes</taxon>
        <taxon>Sarcoptiformes</taxon>
        <taxon>Astigmata</taxon>
        <taxon>Psoroptidia</taxon>
        <taxon>Sarcoptoidea</taxon>
        <taxon>Sarcoptidae</taxon>
        <taxon>Sarcoptinae</taxon>
        <taxon>Sarcoptes</taxon>
    </lineage>
</organism>